<reference evidence="1" key="1">
    <citation type="submission" date="2019-12" db="EMBL/GenBank/DDBJ databases">
        <authorList>
            <person name="Scholes J."/>
        </authorList>
    </citation>
    <scope>NUCLEOTIDE SEQUENCE</scope>
</reference>
<gene>
    <name evidence="1" type="ORF">SHERM_06805</name>
</gene>
<name>A0A9N7NZV7_STRHE</name>
<organism evidence="1 2">
    <name type="scientific">Striga hermonthica</name>
    <name type="common">Purple witchweed</name>
    <name type="synonym">Buchnera hermonthica</name>
    <dbReference type="NCBI Taxonomy" id="68872"/>
    <lineage>
        <taxon>Eukaryota</taxon>
        <taxon>Viridiplantae</taxon>
        <taxon>Streptophyta</taxon>
        <taxon>Embryophyta</taxon>
        <taxon>Tracheophyta</taxon>
        <taxon>Spermatophyta</taxon>
        <taxon>Magnoliopsida</taxon>
        <taxon>eudicotyledons</taxon>
        <taxon>Gunneridae</taxon>
        <taxon>Pentapetalae</taxon>
        <taxon>asterids</taxon>
        <taxon>lamiids</taxon>
        <taxon>Lamiales</taxon>
        <taxon>Orobanchaceae</taxon>
        <taxon>Buchnereae</taxon>
        <taxon>Striga</taxon>
    </lineage>
</organism>
<proteinExistence type="predicted"/>
<dbReference type="GO" id="GO:0016301">
    <property type="term" value="F:kinase activity"/>
    <property type="evidence" value="ECO:0007669"/>
    <property type="project" value="UniProtKB-KW"/>
</dbReference>
<keyword evidence="1" id="KW-0418">Kinase</keyword>
<dbReference type="OrthoDB" id="909962at2759"/>
<keyword evidence="2" id="KW-1185">Reference proteome</keyword>
<evidence type="ECO:0000313" key="1">
    <source>
        <dbReference type="EMBL" id="CAA0840765.1"/>
    </source>
</evidence>
<keyword evidence="1" id="KW-0808">Transferase</keyword>
<protein>
    <submittedName>
        <fullName evidence="1">Cysteine-rich RLK (RECEPTOR-like protein kinase) 8</fullName>
    </submittedName>
</protein>
<accession>A0A9N7NZV7</accession>
<sequence length="135" mass="14764">MKSLGELLYFVSLEISDSSDGFYLSQTKYASDLLARAGLINCQIASTPLDCDVRLTSLDDSLLEDPTLYRQLVGSLIYLTVTQSDLAHVAHIVSQFMAAPRTTHHSAVLHILRYVKGTLSHGLHFSAHSPLAFSG</sequence>
<dbReference type="Proteomes" id="UP001153555">
    <property type="component" value="Unassembled WGS sequence"/>
</dbReference>
<evidence type="ECO:0000313" key="2">
    <source>
        <dbReference type="Proteomes" id="UP001153555"/>
    </source>
</evidence>
<dbReference type="PANTHER" id="PTHR11439:SF461">
    <property type="entry name" value="OS10G0432200 PROTEIN"/>
    <property type="match status" value="1"/>
</dbReference>
<dbReference type="EMBL" id="CACSLK010034002">
    <property type="protein sequence ID" value="CAA0840765.1"/>
    <property type="molecule type" value="Genomic_DNA"/>
</dbReference>
<dbReference type="PANTHER" id="PTHR11439">
    <property type="entry name" value="GAG-POL-RELATED RETROTRANSPOSON"/>
    <property type="match status" value="1"/>
</dbReference>
<dbReference type="AlphaFoldDB" id="A0A9N7NZV7"/>
<comment type="caution">
    <text evidence="1">The sequence shown here is derived from an EMBL/GenBank/DDBJ whole genome shotgun (WGS) entry which is preliminary data.</text>
</comment>